<dbReference type="GO" id="GO:0016746">
    <property type="term" value="F:acyltransferase activity"/>
    <property type="evidence" value="ECO:0007669"/>
    <property type="project" value="UniProtKB-KW"/>
</dbReference>
<evidence type="ECO:0000256" key="2">
    <source>
        <dbReference type="PIRSR" id="PIRSR005211-1"/>
    </source>
</evidence>
<dbReference type="GO" id="GO:0051793">
    <property type="term" value="P:medium-chain fatty acid catabolic process"/>
    <property type="evidence" value="ECO:0007669"/>
    <property type="project" value="TreeGrafter"/>
</dbReference>
<dbReference type="STRING" id="1109443.G4TD81"/>
<dbReference type="EMBL" id="CAFZ01000051">
    <property type="protein sequence ID" value="CCA69296.1"/>
    <property type="molecule type" value="Genomic_DNA"/>
</dbReference>
<comment type="similarity">
    <text evidence="1">Belongs to the AB hydrolase superfamily. AB hydrolase 4 family.</text>
</comment>
<reference evidence="4 5" key="1">
    <citation type="journal article" date="2011" name="PLoS Pathog.">
        <title>Endophytic Life Strategies Decoded by Genome and Transcriptome Analyses of the Mutualistic Root Symbiont Piriformospora indica.</title>
        <authorList>
            <person name="Zuccaro A."/>
            <person name="Lahrmann U."/>
            <person name="Guldener U."/>
            <person name="Langen G."/>
            <person name="Pfiffi S."/>
            <person name="Biedenkopf D."/>
            <person name="Wong P."/>
            <person name="Samans B."/>
            <person name="Grimm C."/>
            <person name="Basiewicz M."/>
            <person name="Murat C."/>
            <person name="Martin F."/>
            <person name="Kogel K.H."/>
        </authorList>
    </citation>
    <scope>NUCLEOTIDE SEQUENCE [LARGE SCALE GENOMIC DNA]</scope>
    <source>
        <strain evidence="4 5">DSM 11827</strain>
    </source>
</reference>
<dbReference type="GO" id="GO:0008126">
    <property type="term" value="F:acetylesterase activity"/>
    <property type="evidence" value="ECO:0007669"/>
    <property type="project" value="TreeGrafter"/>
</dbReference>
<dbReference type="InterPro" id="IPR050960">
    <property type="entry name" value="AB_hydrolase_4_sf"/>
</dbReference>
<name>G4TD81_SERID</name>
<evidence type="ECO:0000313" key="5">
    <source>
        <dbReference type="Proteomes" id="UP000007148"/>
    </source>
</evidence>
<dbReference type="InterPro" id="IPR012020">
    <property type="entry name" value="ABHD4"/>
</dbReference>
<dbReference type="InterPro" id="IPR000073">
    <property type="entry name" value="AB_hydrolase_1"/>
</dbReference>
<dbReference type="OMA" id="HCTGEDV"/>
<dbReference type="HOGENOM" id="CLU_032487_1_1_1"/>
<organism evidence="4 5">
    <name type="scientific">Serendipita indica (strain DSM 11827)</name>
    <name type="common">Root endophyte fungus</name>
    <name type="synonym">Piriformospora indica</name>
    <dbReference type="NCBI Taxonomy" id="1109443"/>
    <lineage>
        <taxon>Eukaryota</taxon>
        <taxon>Fungi</taxon>
        <taxon>Dikarya</taxon>
        <taxon>Basidiomycota</taxon>
        <taxon>Agaricomycotina</taxon>
        <taxon>Agaricomycetes</taxon>
        <taxon>Sebacinales</taxon>
        <taxon>Serendipitaceae</taxon>
        <taxon>Serendipita</taxon>
    </lineage>
</organism>
<evidence type="ECO:0000313" key="4">
    <source>
        <dbReference type="EMBL" id="CCA69296.1"/>
    </source>
</evidence>
<dbReference type="Proteomes" id="UP000007148">
    <property type="component" value="Unassembled WGS sequence"/>
</dbReference>
<dbReference type="OrthoDB" id="5954035at2759"/>
<keyword evidence="4" id="KW-0012">Acyltransferase</keyword>
<sequence>MFPFNYLTRQSAETTIHSSPQTVSIQTKDGSLSILDFTKKYAPAVLSRFQPAWWLPNGHAQTAYCATGNFENIDRVQYQRKYLRLPDGGTIGIDFTPPLDAPLPADTPIIVVEHGLTGGSHESYVRNILAAACAPKDQNGLGYRAAVINFRGCAGVPITSPRFYSAACTEDLACGALYISTLFPEAKLVGIGFSLGANVITRYLGEEGKQSRLNGGLALACPWNLVENSKHLEGNWFSRHVYSSAMGNNLLRLYKSHLHTLETFKDTHLLKVHPNVLKLKSPKLIDIDHVLVSQTGGAAPVWPFPSALEYYQYASSDHALPGIAVPYLAISAQDDPIVRLIPRPDDPKTEASGWVAVAITERGGHLGWFEDGEQRGEVRRWISKPALEWIRAVAEEFVREDGQGGRPIEVVDGFTREIGRPMIGFREIDEKDLPKGANAEGLTKGL</sequence>
<gene>
    <name evidence="4" type="ORF">PIIN_03195</name>
</gene>
<feature type="domain" description="AB hydrolase-1" evidence="3">
    <location>
        <begin position="108"/>
        <end position="339"/>
    </location>
</feature>
<comment type="caution">
    <text evidence="4">The sequence shown here is derived from an EMBL/GenBank/DDBJ whole genome shotgun (WGS) entry which is preliminary data.</text>
</comment>
<accession>G4TD81</accession>
<dbReference type="GO" id="GO:0051792">
    <property type="term" value="P:medium-chain fatty acid biosynthetic process"/>
    <property type="evidence" value="ECO:0007669"/>
    <property type="project" value="TreeGrafter"/>
</dbReference>
<dbReference type="SUPFAM" id="SSF53474">
    <property type="entry name" value="alpha/beta-Hydrolases"/>
    <property type="match status" value="1"/>
</dbReference>
<dbReference type="Pfam" id="PF00561">
    <property type="entry name" value="Abhydrolase_1"/>
    <property type="match status" value="1"/>
</dbReference>
<dbReference type="AlphaFoldDB" id="G4TD81"/>
<dbReference type="Gene3D" id="3.40.50.1820">
    <property type="entry name" value="alpha/beta hydrolase"/>
    <property type="match status" value="1"/>
</dbReference>
<proteinExistence type="inferred from homology"/>
<feature type="active site" description="Charge relay system" evidence="2">
    <location>
        <position position="365"/>
    </location>
</feature>
<dbReference type="PIRSF" id="PIRSF005211">
    <property type="entry name" value="Ab_hydro_YheT"/>
    <property type="match status" value="1"/>
</dbReference>
<dbReference type="eggNOG" id="KOG1838">
    <property type="taxonomic scope" value="Eukaryota"/>
</dbReference>
<dbReference type="PANTHER" id="PTHR10794">
    <property type="entry name" value="ABHYDROLASE DOMAIN-CONTAINING PROTEIN"/>
    <property type="match status" value="1"/>
</dbReference>
<feature type="active site" description="Charge relay system" evidence="2">
    <location>
        <position position="194"/>
    </location>
</feature>
<dbReference type="GO" id="GO:0047372">
    <property type="term" value="F:monoacylglycerol lipase activity"/>
    <property type="evidence" value="ECO:0007669"/>
    <property type="project" value="TreeGrafter"/>
</dbReference>
<evidence type="ECO:0000256" key="1">
    <source>
        <dbReference type="ARBA" id="ARBA00010884"/>
    </source>
</evidence>
<feature type="active site" description="Charge relay system" evidence="2">
    <location>
        <position position="335"/>
    </location>
</feature>
<dbReference type="PANTHER" id="PTHR10794:SF63">
    <property type="entry name" value="ALPHA_BETA HYDROLASE 1, ISOFORM A"/>
    <property type="match status" value="1"/>
</dbReference>
<dbReference type="InterPro" id="IPR029058">
    <property type="entry name" value="AB_hydrolase_fold"/>
</dbReference>
<protein>
    <submittedName>
        <fullName evidence="4">Related to acyltransferase, has a minor role in medium-chain fatty acid ethyl ester biosynthesis</fullName>
    </submittedName>
</protein>
<keyword evidence="4" id="KW-0808">Transferase</keyword>
<evidence type="ECO:0000259" key="3">
    <source>
        <dbReference type="Pfam" id="PF00561"/>
    </source>
</evidence>
<keyword evidence="5" id="KW-1185">Reference proteome</keyword>
<dbReference type="InParanoid" id="G4TD81"/>